<gene>
    <name evidence="1" type="ORF">ADUPG1_001475</name>
</gene>
<feature type="non-terminal residue" evidence="1">
    <location>
        <position position="31"/>
    </location>
</feature>
<sequence>MQVGIDQPQFMTVKIHSPVKWGDYGSFGSLG</sequence>
<comment type="caution">
    <text evidence="1">The sequence shown here is derived from an EMBL/GenBank/DDBJ whole genome shotgun (WGS) entry which is preliminary data.</text>
</comment>
<evidence type="ECO:0000313" key="2">
    <source>
        <dbReference type="Proteomes" id="UP001057375"/>
    </source>
</evidence>
<accession>A0ABQ5KCQ4</accession>
<protein>
    <submittedName>
        <fullName evidence="1">Uncharacterized protein</fullName>
    </submittedName>
</protein>
<organism evidence="1 2">
    <name type="scientific">Aduncisulcus paluster</name>
    <dbReference type="NCBI Taxonomy" id="2918883"/>
    <lineage>
        <taxon>Eukaryota</taxon>
        <taxon>Metamonada</taxon>
        <taxon>Carpediemonas-like organisms</taxon>
        <taxon>Aduncisulcus</taxon>
    </lineage>
</organism>
<reference evidence="1" key="1">
    <citation type="submission" date="2022-03" db="EMBL/GenBank/DDBJ databases">
        <title>Draft genome sequence of Aduncisulcus paluster, a free-living microaerophilic Fornicata.</title>
        <authorList>
            <person name="Yuyama I."/>
            <person name="Kume K."/>
            <person name="Tamura T."/>
            <person name="Inagaki Y."/>
            <person name="Hashimoto T."/>
        </authorList>
    </citation>
    <scope>NUCLEOTIDE SEQUENCE</scope>
    <source>
        <strain evidence="1">NY0171</strain>
    </source>
</reference>
<proteinExistence type="predicted"/>
<name>A0ABQ5KCQ4_9EUKA</name>
<evidence type="ECO:0000313" key="1">
    <source>
        <dbReference type="EMBL" id="GKT30319.1"/>
    </source>
</evidence>
<dbReference type="EMBL" id="BQXS01001233">
    <property type="protein sequence ID" value="GKT30319.1"/>
    <property type="molecule type" value="Genomic_DNA"/>
</dbReference>
<keyword evidence="2" id="KW-1185">Reference proteome</keyword>
<dbReference type="Proteomes" id="UP001057375">
    <property type="component" value="Unassembled WGS sequence"/>
</dbReference>